<sequence>MTSIPALALKGPDHVVAALPFLLGFTPHESVVVVWTTADRVLLTQRVDLPASDASIAPHAFARELVRPLEGHRPEAAILIIIGSPDSPSERPAGAVVVAPGAGAASSLLTIPNTELATAIMESIVGMGIELRDALYVHGGHFWSYRCDSECCPPEGNPIDPVAATAVAASFAVRGVSVMESREALVAALEADADGVARIEPLIVDREIEIDALLGTSHSPALEAWRDVHIEWVHELVISGSCPSDTDTVTLLVALCDVRVRDTLLWHIARTEHRYGCADVLLSATRLAPNGYVAPVATCAALACWLLGDGARASISIARALNDDPEYSLALMIGASLAAGLPPAAWGEVMAELTLDDCRGRPPAA</sequence>
<proteinExistence type="predicted"/>
<organism evidence="1">
    <name type="scientific">freshwater metagenome</name>
    <dbReference type="NCBI Taxonomy" id="449393"/>
    <lineage>
        <taxon>unclassified sequences</taxon>
        <taxon>metagenomes</taxon>
        <taxon>ecological metagenomes</taxon>
    </lineage>
</organism>
<name>A0A6J7E9G6_9ZZZZ</name>
<dbReference type="Pfam" id="PF13830">
    <property type="entry name" value="DUF4192"/>
    <property type="match status" value="1"/>
</dbReference>
<accession>A0A6J7E9G6</accession>
<dbReference type="InterPro" id="IPR025447">
    <property type="entry name" value="DUF4192"/>
</dbReference>
<dbReference type="EMBL" id="CAFBLS010000117">
    <property type="protein sequence ID" value="CAB4877434.1"/>
    <property type="molecule type" value="Genomic_DNA"/>
</dbReference>
<gene>
    <name evidence="1" type="ORF">UFOPK3402_01032</name>
</gene>
<evidence type="ECO:0000313" key="1">
    <source>
        <dbReference type="EMBL" id="CAB4877434.1"/>
    </source>
</evidence>
<dbReference type="AlphaFoldDB" id="A0A6J7E9G6"/>
<protein>
    <submittedName>
        <fullName evidence="1">Unannotated protein</fullName>
    </submittedName>
</protein>
<reference evidence="1" key="1">
    <citation type="submission" date="2020-05" db="EMBL/GenBank/DDBJ databases">
        <authorList>
            <person name="Chiriac C."/>
            <person name="Salcher M."/>
            <person name="Ghai R."/>
            <person name="Kavagutti S V."/>
        </authorList>
    </citation>
    <scope>NUCLEOTIDE SEQUENCE</scope>
</reference>